<name>A0ABW8PZN9_9GAMM</name>
<dbReference type="Proteomes" id="UP001621714">
    <property type="component" value="Unassembled WGS sequence"/>
</dbReference>
<evidence type="ECO:0000256" key="2">
    <source>
        <dbReference type="ARBA" id="ARBA00012374"/>
    </source>
</evidence>
<dbReference type="InterPro" id="IPR000326">
    <property type="entry name" value="PAP2/HPO"/>
</dbReference>
<keyword evidence="13" id="KW-1185">Reference proteome</keyword>
<organism evidence="12 13">
    <name type="scientific">Marinospirillum alkalitolerans</name>
    <dbReference type="NCBI Taxonomy" id="3123374"/>
    <lineage>
        <taxon>Bacteria</taxon>
        <taxon>Pseudomonadati</taxon>
        <taxon>Pseudomonadota</taxon>
        <taxon>Gammaproteobacteria</taxon>
        <taxon>Oceanospirillales</taxon>
        <taxon>Oceanospirillaceae</taxon>
        <taxon>Marinospirillum</taxon>
    </lineage>
</organism>
<reference evidence="12 13" key="1">
    <citation type="submission" date="2024-02" db="EMBL/GenBank/DDBJ databases">
        <title>Marinospirillum sp. MEB 164 isolated from Lonar lake sediment.</title>
        <authorList>
            <person name="Joshi A."/>
            <person name="Thite S."/>
        </authorList>
    </citation>
    <scope>NUCLEOTIDE SEQUENCE [LARGE SCALE GENOMIC DNA]</scope>
    <source>
        <strain evidence="12 13">MEB164</strain>
    </source>
</reference>
<dbReference type="CDD" id="cd01610">
    <property type="entry name" value="PAP2_like"/>
    <property type="match status" value="1"/>
</dbReference>
<evidence type="ECO:0000313" key="13">
    <source>
        <dbReference type="Proteomes" id="UP001621714"/>
    </source>
</evidence>
<gene>
    <name evidence="12" type="ORF">V6U78_08650</name>
</gene>
<keyword evidence="3" id="KW-1003">Cell membrane</keyword>
<dbReference type="RefSeq" id="WP_405339455.1">
    <property type="nucleotide sequence ID" value="NZ_JBANFI010000004.1"/>
</dbReference>
<accession>A0ABW8PZN9</accession>
<evidence type="ECO:0000256" key="6">
    <source>
        <dbReference type="ARBA" id="ARBA00022989"/>
    </source>
</evidence>
<dbReference type="InterPro" id="IPR036938">
    <property type="entry name" value="PAP2/HPO_sf"/>
</dbReference>
<dbReference type="SUPFAM" id="SSF48317">
    <property type="entry name" value="Acid phosphatase/Vanadium-dependent haloperoxidase"/>
    <property type="match status" value="1"/>
</dbReference>
<keyword evidence="5" id="KW-0378">Hydrolase</keyword>
<keyword evidence="7 10" id="KW-0472">Membrane</keyword>
<dbReference type="SMART" id="SM00014">
    <property type="entry name" value="acidPPc"/>
    <property type="match status" value="1"/>
</dbReference>
<feature type="domain" description="Phosphatidic acid phosphatase type 2/haloperoxidase" evidence="11">
    <location>
        <begin position="74"/>
        <end position="181"/>
    </location>
</feature>
<dbReference type="Gene3D" id="1.20.144.10">
    <property type="entry name" value="Phosphatidic acid phosphatase type 2/haloperoxidase"/>
    <property type="match status" value="1"/>
</dbReference>
<evidence type="ECO:0000256" key="4">
    <source>
        <dbReference type="ARBA" id="ARBA00022692"/>
    </source>
</evidence>
<evidence type="ECO:0000256" key="7">
    <source>
        <dbReference type="ARBA" id="ARBA00023136"/>
    </source>
</evidence>
<dbReference type="PANTHER" id="PTHR14969:SF62">
    <property type="entry name" value="DECAPRENYLPHOSPHORYL-5-PHOSPHORIBOSE PHOSPHATASE RV3807C-RELATED"/>
    <property type="match status" value="1"/>
</dbReference>
<feature type="transmembrane region" description="Helical" evidence="10">
    <location>
        <begin position="124"/>
        <end position="154"/>
    </location>
</feature>
<evidence type="ECO:0000256" key="10">
    <source>
        <dbReference type="SAM" id="Phobius"/>
    </source>
</evidence>
<dbReference type="EC" id="3.6.1.27" evidence="2"/>
<keyword evidence="4 10" id="KW-0812">Transmembrane</keyword>
<comment type="catalytic activity">
    <reaction evidence="9">
        <text>di-trans,octa-cis-undecaprenyl diphosphate + H2O = di-trans,octa-cis-undecaprenyl phosphate + phosphate + H(+)</text>
        <dbReference type="Rhea" id="RHEA:28094"/>
        <dbReference type="ChEBI" id="CHEBI:15377"/>
        <dbReference type="ChEBI" id="CHEBI:15378"/>
        <dbReference type="ChEBI" id="CHEBI:43474"/>
        <dbReference type="ChEBI" id="CHEBI:58405"/>
        <dbReference type="ChEBI" id="CHEBI:60392"/>
        <dbReference type="EC" id="3.6.1.27"/>
    </reaction>
</comment>
<evidence type="ECO:0000256" key="8">
    <source>
        <dbReference type="ARBA" id="ARBA00032707"/>
    </source>
</evidence>
<evidence type="ECO:0000256" key="9">
    <source>
        <dbReference type="ARBA" id="ARBA00047594"/>
    </source>
</evidence>
<sequence>MSIKNLFVLQGHLWTERLGAMDSSMSWRCNVIGQKKLIKSFFRFISRLGDGYFWLLWVLVLPWYYGWNGLLFSVQLLLTGLGGVLIYWMIKRTTSRLRPCEAHPHIEAHLPPLDRFSFPSGHTLHAVCMSCLLVAALPALWPWLAVIALLIALSRLILGLHYPSDVLLGAVLGWGLAELSQALHLPVLTS</sequence>
<comment type="subcellular location">
    <subcellularLocation>
        <location evidence="1">Cell membrane</location>
        <topology evidence="1">Multi-pass membrane protein</topology>
    </subcellularLocation>
</comment>
<protein>
    <recommendedName>
        <fullName evidence="2">undecaprenyl-diphosphate phosphatase</fullName>
        <ecNumber evidence="2">3.6.1.27</ecNumber>
    </recommendedName>
    <alternativeName>
        <fullName evidence="8">Undecaprenyl pyrophosphate phosphatase</fullName>
    </alternativeName>
</protein>
<comment type="caution">
    <text evidence="12">The sequence shown here is derived from an EMBL/GenBank/DDBJ whole genome shotgun (WGS) entry which is preliminary data.</text>
</comment>
<keyword evidence="6 10" id="KW-1133">Transmembrane helix</keyword>
<dbReference type="EMBL" id="JBANFI010000004">
    <property type="protein sequence ID" value="MFK7161103.1"/>
    <property type="molecule type" value="Genomic_DNA"/>
</dbReference>
<evidence type="ECO:0000256" key="1">
    <source>
        <dbReference type="ARBA" id="ARBA00004651"/>
    </source>
</evidence>
<evidence type="ECO:0000256" key="5">
    <source>
        <dbReference type="ARBA" id="ARBA00022801"/>
    </source>
</evidence>
<dbReference type="PANTHER" id="PTHR14969">
    <property type="entry name" value="SPHINGOSINE-1-PHOSPHATE PHOSPHOHYDROLASE"/>
    <property type="match status" value="1"/>
</dbReference>
<feature type="transmembrane region" description="Helical" evidence="10">
    <location>
        <begin position="70"/>
        <end position="90"/>
    </location>
</feature>
<evidence type="ECO:0000259" key="11">
    <source>
        <dbReference type="SMART" id="SM00014"/>
    </source>
</evidence>
<evidence type="ECO:0000256" key="3">
    <source>
        <dbReference type="ARBA" id="ARBA00022475"/>
    </source>
</evidence>
<dbReference type="Pfam" id="PF01569">
    <property type="entry name" value="PAP2"/>
    <property type="match status" value="1"/>
</dbReference>
<feature type="transmembrane region" description="Helical" evidence="10">
    <location>
        <begin position="44"/>
        <end position="64"/>
    </location>
</feature>
<proteinExistence type="predicted"/>
<evidence type="ECO:0000313" key="12">
    <source>
        <dbReference type="EMBL" id="MFK7161103.1"/>
    </source>
</evidence>